<dbReference type="OrthoDB" id="6103986at2759"/>
<dbReference type="Pfam" id="PF04146">
    <property type="entry name" value="YTH"/>
    <property type="match status" value="2"/>
</dbReference>
<feature type="region of interest" description="Disordered" evidence="1">
    <location>
        <begin position="669"/>
        <end position="692"/>
    </location>
</feature>
<sequence>MSTHPHYHQHPPPPLQGAAPYTSYATPPSADTYGYAGSAYHPARQGNESHPYSRPRATHSQSHSSGSGSSGAAHESVGGSHYAPHYTSSFPAQYGPYSTTYFPSQTGSAPHSASTTSHQSYQYAEHPVQVEGQEHASETSAIDDDVDDHGVLSIFIISRSNCAFVNYATSTHLDRAVKYFQGKQVRPRDTRCPKLVCRVRKKDDEAQAGVAGQRGRGIHVAWLKQQRELERAQNASTADRNPSETSSQPSSDVLTSPLKDTQAVAAGLTSAASYSSSGSASYASTNSSLFRHPAFRHRFFILKSLRADDLDRSVETGYWATQPHNENVLDQAYRNSETVFLIFGVNQTGQFHGYAKMAGPIHTSTNDSKEKEEQVRRASQASTLSVVTGNLSATAVPDSVDEKVGESHIVASPLDAEARSHPTLDKRDIEAARGLFGALVVDGVLDARGQPMTSPLPITPNPEEGAFEKSLSMSPQRDDTITPQNADAYVQSSTWPYTSTKSTISGNNTSESDKTERPKLGSALSADRSSARVAAESDEHGVRRMDMEPDSSQTSSSLNDQPSLAPSDSASWSSADPRVAEQIALRAVIHNLRLDEMESRGQAERLESKLRSTPGHTDDDTTGKGEEAPPSQGDEPRSPPRQSSSDSWGKPFRVEWVRTDPLPFQRVKRLRNPWRDNRQVKVSRDGTELEPGVGRQLLEEWNRLHAPALVDSTKASSKVADTSPSSAGRNASDEDE</sequence>
<feature type="domain" description="YTH" evidence="2">
    <location>
        <begin position="297"/>
        <end position="441"/>
    </location>
</feature>
<feature type="compositionally biased region" description="Basic and acidic residues" evidence="1">
    <location>
        <begin position="673"/>
        <end position="687"/>
    </location>
</feature>
<name>V5F1H8_KALBG</name>
<feature type="region of interest" description="Disordered" evidence="1">
    <location>
        <begin position="229"/>
        <end position="255"/>
    </location>
</feature>
<feature type="compositionally biased region" description="Polar residues" evidence="1">
    <location>
        <begin position="233"/>
        <end position="254"/>
    </location>
</feature>
<feature type="region of interest" description="Disordered" evidence="1">
    <location>
        <begin position="451"/>
        <end position="575"/>
    </location>
</feature>
<dbReference type="OMA" id="MAPIRAI"/>
<feature type="compositionally biased region" description="Low complexity" evidence="1">
    <location>
        <begin position="562"/>
        <end position="575"/>
    </location>
</feature>
<feature type="compositionally biased region" description="Polar residues" evidence="1">
    <location>
        <begin position="550"/>
        <end position="561"/>
    </location>
</feature>
<gene>
    <name evidence="3" type="ORF">PSEUBRA_SCAF1g00607</name>
</gene>
<evidence type="ECO:0000259" key="2">
    <source>
        <dbReference type="PROSITE" id="PS50882"/>
    </source>
</evidence>
<feature type="region of interest" description="Disordered" evidence="1">
    <location>
        <begin position="708"/>
        <end position="736"/>
    </location>
</feature>
<dbReference type="CDD" id="cd21134">
    <property type="entry name" value="YTH"/>
    <property type="match status" value="2"/>
</dbReference>
<feature type="compositionally biased region" description="Polar residues" evidence="1">
    <location>
        <begin position="713"/>
        <end position="729"/>
    </location>
</feature>
<dbReference type="GO" id="GO:1990247">
    <property type="term" value="F:N6-methyladenosine-containing RNA reader activity"/>
    <property type="evidence" value="ECO:0007669"/>
    <property type="project" value="TreeGrafter"/>
</dbReference>
<accession>V5F1H8</accession>
<dbReference type="PANTHER" id="PTHR12357:SF89">
    <property type="entry name" value="YTH DOMAIN-CONTAINING FAMILY PROTEIN"/>
    <property type="match status" value="1"/>
</dbReference>
<dbReference type="Proteomes" id="UP000019377">
    <property type="component" value="Unassembled WGS sequence"/>
</dbReference>
<feature type="compositionally biased region" description="Basic and acidic residues" evidence="1">
    <location>
        <begin position="535"/>
        <end position="547"/>
    </location>
</feature>
<feature type="compositionally biased region" description="Low complexity" evidence="1">
    <location>
        <begin position="59"/>
        <end position="80"/>
    </location>
</feature>
<dbReference type="GO" id="GO:0005737">
    <property type="term" value="C:cytoplasm"/>
    <property type="evidence" value="ECO:0007669"/>
    <property type="project" value="TreeGrafter"/>
</dbReference>
<proteinExistence type="predicted"/>
<feature type="domain" description="YTH" evidence="2">
    <location>
        <begin position="562"/>
        <end position="701"/>
    </location>
</feature>
<reference evidence="4" key="1">
    <citation type="journal article" date="2013" name="Genome Announc.">
        <title>Draft genome sequence of Pseudozyma brasiliensis sp. nov. strain GHG001, a high producer of endo-1,4-xylanase isolated from an insect pest of sugarcane.</title>
        <authorList>
            <person name="Oliveira J.V.D.C."/>
            <person name="dos Santos R.A.C."/>
            <person name="Borges T.A."/>
            <person name="Riano-Pachon D.M."/>
            <person name="Goldman G.H."/>
        </authorList>
    </citation>
    <scope>NUCLEOTIDE SEQUENCE [LARGE SCALE GENOMIC DNA]</scope>
    <source>
        <strain evidence="4">GHG001</strain>
    </source>
</reference>
<evidence type="ECO:0000256" key="1">
    <source>
        <dbReference type="SAM" id="MobiDB-lite"/>
    </source>
</evidence>
<dbReference type="PROSITE" id="PS50882">
    <property type="entry name" value="YTH"/>
    <property type="match status" value="2"/>
</dbReference>
<keyword evidence="4" id="KW-1185">Reference proteome</keyword>
<feature type="region of interest" description="Disordered" evidence="1">
    <location>
        <begin position="1"/>
        <end position="80"/>
    </location>
</feature>
<feature type="compositionally biased region" description="Basic and acidic residues" evidence="1">
    <location>
        <begin position="599"/>
        <end position="627"/>
    </location>
</feature>
<dbReference type="STRING" id="1365824.V5F1H8"/>
<dbReference type="eggNOG" id="KOG1902">
    <property type="taxonomic scope" value="Eukaryota"/>
</dbReference>
<dbReference type="Gene3D" id="3.10.590.10">
    <property type="entry name" value="ph1033 like domains"/>
    <property type="match status" value="2"/>
</dbReference>
<dbReference type="AlphaFoldDB" id="V5F1H8"/>
<dbReference type="InterPro" id="IPR045168">
    <property type="entry name" value="YTH_prot"/>
</dbReference>
<protein>
    <recommendedName>
        <fullName evidence="2">YTH domain-containing protein</fullName>
    </recommendedName>
</protein>
<evidence type="ECO:0000313" key="4">
    <source>
        <dbReference type="Proteomes" id="UP000019377"/>
    </source>
</evidence>
<feature type="compositionally biased region" description="Polar residues" evidence="1">
    <location>
        <begin position="471"/>
        <end position="510"/>
    </location>
</feature>
<dbReference type="GO" id="GO:0003729">
    <property type="term" value="F:mRNA binding"/>
    <property type="evidence" value="ECO:0007669"/>
    <property type="project" value="TreeGrafter"/>
</dbReference>
<feature type="region of interest" description="Disordered" evidence="1">
    <location>
        <begin position="599"/>
        <end position="655"/>
    </location>
</feature>
<evidence type="ECO:0000313" key="3">
    <source>
        <dbReference type="EMBL" id="EST10183.1"/>
    </source>
</evidence>
<dbReference type="PANTHER" id="PTHR12357">
    <property type="entry name" value="YTH YT521-B HOMOLOGY DOMAIN-CONTAINING"/>
    <property type="match status" value="1"/>
</dbReference>
<dbReference type="HOGENOM" id="CLU_011694_1_0_1"/>
<dbReference type="EMBL" id="KI545851">
    <property type="protein sequence ID" value="EST10183.1"/>
    <property type="molecule type" value="Genomic_DNA"/>
</dbReference>
<organism evidence="3 4">
    <name type="scientific">Kalmanozyma brasiliensis (strain GHG001)</name>
    <name type="common">Yeast</name>
    <name type="synonym">Pseudozyma brasiliensis</name>
    <dbReference type="NCBI Taxonomy" id="1365824"/>
    <lineage>
        <taxon>Eukaryota</taxon>
        <taxon>Fungi</taxon>
        <taxon>Dikarya</taxon>
        <taxon>Basidiomycota</taxon>
        <taxon>Ustilaginomycotina</taxon>
        <taxon>Ustilaginomycetes</taxon>
        <taxon>Ustilaginales</taxon>
        <taxon>Ustilaginaceae</taxon>
        <taxon>Kalmanozyma</taxon>
    </lineage>
</organism>
<dbReference type="InterPro" id="IPR007275">
    <property type="entry name" value="YTH_domain"/>
</dbReference>
<dbReference type="GO" id="GO:0061157">
    <property type="term" value="P:mRNA destabilization"/>
    <property type="evidence" value="ECO:0007669"/>
    <property type="project" value="TreeGrafter"/>
</dbReference>